<dbReference type="GO" id="GO:0004100">
    <property type="term" value="F:chitin synthase activity"/>
    <property type="evidence" value="ECO:0007669"/>
    <property type="project" value="UniProtKB-EC"/>
</dbReference>
<evidence type="ECO:0000313" key="5">
    <source>
        <dbReference type="EMBL" id="OAX32769.1"/>
    </source>
</evidence>
<protein>
    <submittedName>
        <fullName evidence="5">Uncharacterized protein</fullName>
    </submittedName>
</protein>
<reference evidence="5 6" key="1">
    <citation type="submission" date="2016-06" db="EMBL/GenBank/DDBJ databases">
        <title>Comparative genomics of the ectomycorrhizal sister species Rhizopogon vinicolor and Rhizopogon vesiculosus (Basidiomycota: Boletales) reveals a divergence of the mating type B locus.</title>
        <authorList>
            <consortium name="DOE Joint Genome Institute"/>
            <person name="Mujic A.B."/>
            <person name="Kuo A."/>
            <person name="Tritt A."/>
            <person name="Lipzen A."/>
            <person name="Chen C."/>
            <person name="Johnson J."/>
            <person name="Sharma A."/>
            <person name="Barry K."/>
            <person name="Grigoriev I.V."/>
            <person name="Spatafora J.W."/>
        </authorList>
    </citation>
    <scope>NUCLEOTIDE SEQUENCE [LARGE SCALE GENOMIC DNA]</scope>
    <source>
        <strain evidence="5 6">AM-OR11-026</strain>
    </source>
</reference>
<dbReference type="Proteomes" id="UP000092154">
    <property type="component" value="Unassembled WGS sequence"/>
</dbReference>
<evidence type="ECO:0000256" key="2">
    <source>
        <dbReference type="ARBA" id="ARBA00022692"/>
    </source>
</evidence>
<comment type="subcellular location">
    <subcellularLocation>
        <location evidence="1">Membrane</location>
        <topology evidence="1">Multi-pass membrane protein</topology>
    </subcellularLocation>
</comment>
<dbReference type="GO" id="GO:0071944">
    <property type="term" value="C:cell periphery"/>
    <property type="evidence" value="ECO:0007669"/>
    <property type="project" value="TreeGrafter"/>
</dbReference>
<dbReference type="InParanoid" id="A0A1B7MJK7"/>
<dbReference type="GO" id="GO:0006031">
    <property type="term" value="P:chitin biosynthetic process"/>
    <property type="evidence" value="ECO:0007669"/>
    <property type="project" value="TreeGrafter"/>
</dbReference>
<proteinExistence type="predicted"/>
<name>A0A1B7MJK7_9AGAM</name>
<dbReference type="GO" id="GO:0030428">
    <property type="term" value="C:cell septum"/>
    <property type="evidence" value="ECO:0007669"/>
    <property type="project" value="TreeGrafter"/>
</dbReference>
<dbReference type="GO" id="GO:0031505">
    <property type="term" value="P:fungal-type cell wall organization"/>
    <property type="evidence" value="ECO:0007669"/>
    <property type="project" value="TreeGrafter"/>
</dbReference>
<dbReference type="GO" id="GO:0016020">
    <property type="term" value="C:membrane"/>
    <property type="evidence" value="ECO:0007669"/>
    <property type="project" value="UniProtKB-SubCell"/>
</dbReference>
<dbReference type="Pfam" id="PF03142">
    <property type="entry name" value="Chitin_synth_2"/>
    <property type="match status" value="2"/>
</dbReference>
<accession>A0A1B7MJK7</accession>
<keyword evidence="3" id="KW-0472">Membrane</keyword>
<evidence type="ECO:0000256" key="3">
    <source>
        <dbReference type="ARBA" id="ARBA00023136"/>
    </source>
</evidence>
<dbReference type="PANTHER" id="PTHR22914:SF45">
    <property type="entry name" value="CHITIN SYNTHASE"/>
    <property type="match status" value="1"/>
</dbReference>
<evidence type="ECO:0000256" key="4">
    <source>
        <dbReference type="ARBA" id="ARBA00048014"/>
    </source>
</evidence>
<comment type="catalytic activity">
    <reaction evidence="4">
        <text>[(1-&gt;4)-N-acetyl-beta-D-glucosaminyl](n) + UDP-N-acetyl-alpha-D-glucosamine = [(1-&gt;4)-N-acetyl-beta-D-glucosaminyl](n+1) + UDP + H(+)</text>
        <dbReference type="Rhea" id="RHEA:16637"/>
        <dbReference type="Rhea" id="RHEA-COMP:9593"/>
        <dbReference type="Rhea" id="RHEA-COMP:9595"/>
        <dbReference type="ChEBI" id="CHEBI:15378"/>
        <dbReference type="ChEBI" id="CHEBI:17029"/>
        <dbReference type="ChEBI" id="CHEBI:57705"/>
        <dbReference type="ChEBI" id="CHEBI:58223"/>
        <dbReference type="EC" id="2.4.1.16"/>
    </reaction>
</comment>
<gene>
    <name evidence="5" type="ORF">K503DRAFT_841616</name>
</gene>
<dbReference type="InterPro" id="IPR004835">
    <property type="entry name" value="Chitin_synth"/>
</dbReference>
<keyword evidence="6" id="KW-1185">Reference proteome</keyword>
<dbReference type="STRING" id="1314800.A0A1B7MJK7"/>
<organism evidence="5 6">
    <name type="scientific">Rhizopogon vinicolor AM-OR11-026</name>
    <dbReference type="NCBI Taxonomy" id="1314800"/>
    <lineage>
        <taxon>Eukaryota</taxon>
        <taxon>Fungi</taxon>
        <taxon>Dikarya</taxon>
        <taxon>Basidiomycota</taxon>
        <taxon>Agaricomycotina</taxon>
        <taxon>Agaricomycetes</taxon>
        <taxon>Agaricomycetidae</taxon>
        <taxon>Boletales</taxon>
        <taxon>Suillineae</taxon>
        <taxon>Rhizopogonaceae</taxon>
        <taxon>Rhizopogon</taxon>
    </lineage>
</organism>
<evidence type="ECO:0000313" key="6">
    <source>
        <dbReference type="Proteomes" id="UP000092154"/>
    </source>
</evidence>
<dbReference type="AlphaFoldDB" id="A0A1B7MJK7"/>
<dbReference type="EMBL" id="KV448920">
    <property type="protein sequence ID" value="OAX32769.1"/>
    <property type="molecule type" value="Genomic_DNA"/>
</dbReference>
<dbReference type="PANTHER" id="PTHR22914">
    <property type="entry name" value="CHITIN SYNTHASE"/>
    <property type="match status" value="1"/>
</dbReference>
<dbReference type="OrthoDB" id="2688753at2759"/>
<evidence type="ECO:0000256" key="1">
    <source>
        <dbReference type="ARBA" id="ARBA00004141"/>
    </source>
</evidence>
<sequence length="159" mass="17774">MGSASSEGLPAWNVPDVNTKREPLTKAAFVIYRVPCYTEGEISLRRTIDLLAQLKHDDKRKLILVICDANIVGSSNDRPTPPIVFDILGADPSLLPRWARLQRSIMCAGYVVPYLVVVKIGKPSEHSRPGNHGKCDSQMVIMHFLNKLCCVFTKKRRMA</sequence>
<keyword evidence="2" id="KW-0812">Transmembrane</keyword>